<organism evidence="7 8">
    <name type="scientific">Prunus mume</name>
    <name type="common">Japanese apricot</name>
    <name type="synonym">Armeniaca mume</name>
    <dbReference type="NCBI Taxonomy" id="102107"/>
    <lineage>
        <taxon>Eukaryota</taxon>
        <taxon>Viridiplantae</taxon>
        <taxon>Streptophyta</taxon>
        <taxon>Embryophyta</taxon>
        <taxon>Tracheophyta</taxon>
        <taxon>Spermatophyta</taxon>
        <taxon>Magnoliopsida</taxon>
        <taxon>eudicotyledons</taxon>
        <taxon>Gunneridae</taxon>
        <taxon>Pentapetalae</taxon>
        <taxon>rosids</taxon>
        <taxon>fabids</taxon>
        <taxon>Rosales</taxon>
        <taxon>Rosaceae</taxon>
        <taxon>Amygdaloideae</taxon>
        <taxon>Amygdaleae</taxon>
        <taxon>Prunus</taxon>
    </lineage>
</organism>
<sequence>MGGHDSEDGGFQHRNEGSLNCPSSGMSTNPLPEKVSQMTMSSVSMFKPSNGADPFFGSGWDPIVSLSQSDNFGGSSVVSHREFSNPPYPVALENPGMSSTSHLVQYPSDSSYVEMVPKLPCFGSGSFSEMVGSFGLSECAQITNPGCVANYNPNREGGTERTSTIGAQSHDDHQISEEGALGSSPNGKRRKRVPESNSAFSPNKNAEGEINKDLSGESSDYLKEQDEKKAIGEDNTAANLRGKQMGKQAKESSQSGDPKDSYIHVRARRGQATNSHSLAERVRREKISERMRLLQELVPGCNKITGKAVMLDEIINYVQSLQQQVEFLSMKLATVNPELNIDIERILSKDILNSRSGSGAIFGFSPGISSSHPYPHGMFPGNLPSMPSSAPQAPQFPSLPQTVLDSELQGLFHMGFDSSSAIDNLGQNAGRLKSEL</sequence>
<feature type="compositionally biased region" description="Polar residues" evidence="5">
    <location>
        <begin position="195"/>
        <end position="204"/>
    </location>
</feature>
<dbReference type="InterPro" id="IPR036638">
    <property type="entry name" value="HLH_DNA-bd_sf"/>
</dbReference>
<dbReference type="PANTHER" id="PTHR12565">
    <property type="entry name" value="STEROL REGULATORY ELEMENT-BINDING PROTEIN"/>
    <property type="match status" value="1"/>
</dbReference>
<evidence type="ECO:0000256" key="4">
    <source>
        <dbReference type="ARBA" id="ARBA00023242"/>
    </source>
</evidence>
<dbReference type="InterPro" id="IPR011598">
    <property type="entry name" value="bHLH_dom"/>
</dbReference>
<dbReference type="PANTHER" id="PTHR12565:SF312">
    <property type="entry name" value="TRANSCRIPTION FACTOR BHLH74"/>
    <property type="match status" value="1"/>
</dbReference>
<dbReference type="CDD" id="cd18919">
    <property type="entry name" value="bHLH_AtBPE_like"/>
    <property type="match status" value="1"/>
</dbReference>
<feature type="compositionally biased region" description="Basic and acidic residues" evidence="5">
    <location>
        <begin position="1"/>
        <end position="16"/>
    </location>
</feature>
<feature type="compositionally biased region" description="Basic and acidic residues" evidence="5">
    <location>
        <begin position="206"/>
        <end position="232"/>
    </location>
</feature>
<feature type="domain" description="BHLH" evidence="6">
    <location>
        <begin position="271"/>
        <end position="321"/>
    </location>
</feature>
<feature type="compositionally biased region" description="Polar residues" evidence="5">
    <location>
        <begin position="17"/>
        <end position="33"/>
    </location>
</feature>
<comment type="subcellular location">
    <subcellularLocation>
        <location evidence="1">Nucleus</location>
    </subcellularLocation>
</comment>
<dbReference type="RefSeq" id="XP_008220407.1">
    <property type="nucleotide sequence ID" value="XM_008222185.2"/>
</dbReference>
<reference evidence="7" key="2">
    <citation type="journal article" date="2012" name="Nat. Commun.">
        <title>The genome of Prunus mume.</title>
        <authorList>
            <person name="Zhang Q."/>
            <person name="Chen W."/>
            <person name="Sun L."/>
            <person name="Zhao F."/>
            <person name="Huang B."/>
            <person name="Yang W."/>
            <person name="Tao Y."/>
            <person name="Wang J."/>
            <person name="Yuan Z."/>
            <person name="Fan G."/>
            <person name="Xing Z."/>
            <person name="Han C."/>
            <person name="Pan H."/>
            <person name="Zhong X."/>
            <person name="Shi W."/>
            <person name="Liang X."/>
            <person name="Du D."/>
            <person name="Sun F."/>
            <person name="Xu Z."/>
            <person name="Hao R."/>
            <person name="Lv T."/>
            <person name="Lv Y."/>
            <person name="Zheng Z."/>
            <person name="Sun M."/>
            <person name="Luo L."/>
            <person name="Cai M."/>
            <person name="Gao Y."/>
            <person name="Wang J."/>
            <person name="Yin Y."/>
            <person name="Xu X."/>
            <person name="Cheng T."/>
            <person name="Wang J."/>
        </authorList>
    </citation>
    <scope>NUCLEOTIDE SEQUENCE [LARGE SCALE GENOMIC DNA]</scope>
</reference>
<dbReference type="PROSITE" id="PS50888">
    <property type="entry name" value="BHLH"/>
    <property type="match status" value="1"/>
</dbReference>
<dbReference type="Pfam" id="PF00010">
    <property type="entry name" value="HLH"/>
    <property type="match status" value="1"/>
</dbReference>
<evidence type="ECO:0000256" key="1">
    <source>
        <dbReference type="ARBA" id="ARBA00004123"/>
    </source>
</evidence>
<gene>
    <name evidence="8 9" type="primary">LOC103320500</name>
</gene>
<protein>
    <submittedName>
        <fullName evidence="8 9">Transcription factor bHLH74 isoform X1</fullName>
    </submittedName>
</protein>
<dbReference type="GeneID" id="103320500"/>
<reference evidence="7" key="1">
    <citation type="journal article" date="1997" name="Nucleic Acids Res.">
        <title>tRNAscan-SE: a program for improved detection of transfer RNA genes in genomic sequence.</title>
        <authorList>
            <person name="Lowe T.M."/>
            <person name="Eddy S.R."/>
        </authorList>
    </citation>
    <scope>NUCLEOTIDE SEQUENCE [LARGE SCALE GENOMIC DNA]</scope>
</reference>
<feature type="region of interest" description="Disordered" evidence="5">
    <location>
        <begin position="1"/>
        <end position="33"/>
    </location>
</feature>
<dbReference type="Gene3D" id="4.10.280.10">
    <property type="entry name" value="Helix-loop-helix DNA-binding domain"/>
    <property type="match status" value="1"/>
</dbReference>
<evidence type="ECO:0000256" key="3">
    <source>
        <dbReference type="ARBA" id="ARBA00023163"/>
    </source>
</evidence>
<accession>A0ABM0N6V0</accession>
<evidence type="ECO:0000256" key="2">
    <source>
        <dbReference type="ARBA" id="ARBA00023015"/>
    </source>
</evidence>
<name>A0ABM0N6V0_PRUMU</name>
<keyword evidence="3" id="KW-0804">Transcription</keyword>
<evidence type="ECO:0000313" key="8">
    <source>
        <dbReference type="RefSeq" id="XP_008220406.1"/>
    </source>
</evidence>
<dbReference type="RefSeq" id="XP_008220406.1">
    <property type="nucleotide sequence ID" value="XM_008222184.2"/>
</dbReference>
<keyword evidence="4" id="KW-0539">Nucleus</keyword>
<evidence type="ECO:0000259" key="6">
    <source>
        <dbReference type="PROSITE" id="PS50888"/>
    </source>
</evidence>
<keyword evidence="2" id="KW-0805">Transcription regulation</keyword>
<dbReference type="SMART" id="SM00353">
    <property type="entry name" value="HLH"/>
    <property type="match status" value="1"/>
</dbReference>
<feature type="region of interest" description="Disordered" evidence="5">
    <location>
        <begin position="151"/>
        <end position="262"/>
    </location>
</feature>
<dbReference type="Proteomes" id="UP000694861">
    <property type="component" value="Linkage group LG2"/>
</dbReference>
<proteinExistence type="predicted"/>
<dbReference type="SUPFAM" id="SSF47459">
    <property type="entry name" value="HLH, helix-loop-helix DNA-binding domain"/>
    <property type="match status" value="1"/>
</dbReference>
<evidence type="ECO:0000256" key="5">
    <source>
        <dbReference type="SAM" id="MobiDB-lite"/>
    </source>
</evidence>
<evidence type="ECO:0000313" key="9">
    <source>
        <dbReference type="RefSeq" id="XP_008220407.1"/>
    </source>
</evidence>
<keyword evidence="7" id="KW-1185">Reference proteome</keyword>
<dbReference type="InterPro" id="IPR024097">
    <property type="entry name" value="bHLH_ZIP_TF"/>
</dbReference>
<reference evidence="8 9" key="3">
    <citation type="submission" date="2025-05" db="UniProtKB">
        <authorList>
            <consortium name="RefSeq"/>
        </authorList>
    </citation>
    <scope>IDENTIFICATION</scope>
</reference>
<evidence type="ECO:0000313" key="7">
    <source>
        <dbReference type="Proteomes" id="UP000694861"/>
    </source>
</evidence>